<feature type="compositionally biased region" description="Basic and acidic residues" evidence="1">
    <location>
        <begin position="112"/>
        <end position="124"/>
    </location>
</feature>
<accession>A0A420I4C2</accession>
<reference evidence="2 3" key="1">
    <citation type="journal article" date="2018" name="BMC Genomics">
        <title>Comparative genome analyses reveal sequence features reflecting distinct modes of host-adaptation between dicot and monocot powdery mildew.</title>
        <authorList>
            <person name="Wu Y."/>
            <person name="Ma X."/>
            <person name="Pan Z."/>
            <person name="Kale S.D."/>
            <person name="Song Y."/>
            <person name="King H."/>
            <person name="Zhang Q."/>
            <person name="Presley C."/>
            <person name="Deng X."/>
            <person name="Wei C.I."/>
            <person name="Xiao S."/>
        </authorList>
    </citation>
    <scope>NUCLEOTIDE SEQUENCE [LARGE SCALE GENOMIC DNA]</scope>
    <source>
        <strain evidence="2">UCSC1</strain>
    </source>
</reference>
<name>A0A420I4C2_9PEZI</name>
<proteinExistence type="predicted"/>
<evidence type="ECO:0000313" key="2">
    <source>
        <dbReference type="EMBL" id="RKF64553.1"/>
    </source>
</evidence>
<gene>
    <name evidence="2" type="ORF">GcC1_131017</name>
</gene>
<feature type="region of interest" description="Disordered" evidence="1">
    <location>
        <begin position="271"/>
        <end position="306"/>
    </location>
</feature>
<dbReference type="AlphaFoldDB" id="A0A420I4C2"/>
<feature type="region of interest" description="Disordered" evidence="1">
    <location>
        <begin position="89"/>
        <end position="124"/>
    </location>
</feature>
<comment type="caution">
    <text evidence="2">The sequence shown here is derived from an EMBL/GenBank/DDBJ whole genome shotgun (WGS) entry which is preliminary data.</text>
</comment>
<evidence type="ECO:0000313" key="3">
    <source>
        <dbReference type="Proteomes" id="UP000285405"/>
    </source>
</evidence>
<dbReference type="EMBL" id="MCBR01013133">
    <property type="protein sequence ID" value="RKF64553.1"/>
    <property type="molecule type" value="Genomic_DNA"/>
</dbReference>
<organism evidence="2 3">
    <name type="scientific">Golovinomyces cichoracearum</name>
    <dbReference type="NCBI Taxonomy" id="62708"/>
    <lineage>
        <taxon>Eukaryota</taxon>
        <taxon>Fungi</taxon>
        <taxon>Dikarya</taxon>
        <taxon>Ascomycota</taxon>
        <taxon>Pezizomycotina</taxon>
        <taxon>Leotiomycetes</taxon>
        <taxon>Erysiphales</taxon>
        <taxon>Erysiphaceae</taxon>
        <taxon>Golovinomyces</taxon>
    </lineage>
</organism>
<feature type="compositionally biased region" description="Polar residues" evidence="1">
    <location>
        <begin position="295"/>
        <end position="306"/>
    </location>
</feature>
<feature type="non-terminal residue" evidence="2">
    <location>
        <position position="397"/>
    </location>
</feature>
<evidence type="ECO:0000256" key="1">
    <source>
        <dbReference type="SAM" id="MobiDB-lite"/>
    </source>
</evidence>
<protein>
    <submittedName>
        <fullName evidence="2">Uncharacterized protein</fullName>
    </submittedName>
</protein>
<sequence length="397" mass="44472">MSYIEEKDPTTSKPQIPLKASCHNLDLHIYDSQDGTTTMDDDKITLVEKSMPGTPPKLKSKKYQESIVDLLSLLADSAENSKKRVRIDDMLNDEHHFQSTSGRSGKGKKRRSENSRTTGDKRKTDKIIPLNSFPAVDADNKAFRIPTIVRIKKNGKCQRVRLPQGASQADQGSDINVCSPALASELSAKIRKLSNHGWNTGLQMMTADDNASKLTEFCKLHICTQGVWHAKIFIRSSYIEIGDTSLGEKITKIRGHTFVPSEKHRLVLLPKNPKPARKGKTPVKLQAESDHSEKPNQAQKLHNKTLTSQSTTLKVLNNPIDALRAAENLLSKGIDPELGGPEPHQWEEGLRQKLSKIYKKGRMNEDTPTINPGEKAWDVILQNWNVVSRYFGMRVDV</sequence>
<dbReference type="Proteomes" id="UP000285405">
    <property type="component" value="Unassembled WGS sequence"/>
</dbReference>